<reference evidence="3 4" key="1">
    <citation type="submission" date="2024-02" db="EMBL/GenBank/DDBJ databases">
        <authorList>
            <person name="Chen Y."/>
            <person name="Shah S."/>
            <person name="Dougan E. K."/>
            <person name="Thang M."/>
            <person name="Chan C."/>
        </authorList>
    </citation>
    <scope>NUCLEOTIDE SEQUENCE [LARGE SCALE GENOMIC DNA]</scope>
</reference>
<evidence type="ECO:0000256" key="1">
    <source>
        <dbReference type="SAM" id="MobiDB-lite"/>
    </source>
</evidence>
<dbReference type="EMBL" id="CAXAMM010004636">
    <property type="protein sequence ID" value="CAK9004324.1"/>
    <property type="molecule type" value="Genomic_DNA"/>
</dbReference>
<feature type="region of interest" description="Disordered" evidence="1">
    <location>
        <begin position="530"/>
        <end position="570"/>
    </location>
</feature>
<evidence type="ECO:0000256" key="2">
    <source>
        <dbReference type="SAM" id="Phobius"/>
    </source>
</evidence>
<protein>
    <submittedName>
        <fullName evidence="3">Chloroplastic</fullName>
    </submittedName>
</protein>
<feature type="transmembrane region" description="Helical" evidence="2">
    <location>
        <begin position="902"/>
        <end position="922"/>
    </location>
</feature>
<feature type="region of interest" description="Disordered" evidence="1">
    <location>
        <begin position="800"/>
        <end position="836"/>
    </location>
</feature>
<feature type="compositionally biased region" description="Acidic residues" evidence="1">
    <location>
        <begin position="806"/>
        <end position="827"/>
    </location>
</feature>
<proteinExistence type="predicted"/>
<organism evidence="3 4">
    <name type="scientific">Durusdinium trenchii</name>
    <dbReference type="NCBI Taxonomy" id="1381693"/>
    <lineage>
        <taxon>Eukaryota</taxon>
        <taxon>Sar</taxon>
        <taxon>Alveolata</taxon>
        <taxon>Dinophyceae</taxon>
        <taxon>Suessiales</taxon>
        <taxon>Symbiodiniaceae</taxon>
        <taxon>Durusdinium</taxon>
    </lineage>
</organism>
<comment type="caution">
    <text evidence="3">The sequence shown here is derived from an EMBL/GenBank/DDBJ whole genome shotgun (WGS) entry which is preliminary data.</text>
</comment>
<name>A0ABP0IP15_9DINO</name>
<keyword evidence="2" id="KW-1133">Transmembrane helix</keyword>
<sequence>MKSGARLAVRDAVMKARRMREKMGAPVSYGNEVMEAEYVDFIDQVASGKQSEVFMADLHMPELPASRFECIRLPLSGLREPLRSPSRLHRRLTDEWRFGHINGWICRDHYAPRRILYTPSTATAPRSFPYEAFTGQRRSVFCDEEGNINFVRTDNFKDSWNTQSHVHSQMPVQGETWLEVTQEWIESQYPPWSWEQFSFPIRTAVMLGQQGSHDCRNGDKFFVGFDTMSQKGMLPLDGSVPISSWIRTAEDGWMMLEDRVLHRDRAGHRLPHGSLIKSVEVYVQLHHNTLRDDPHRYPIVGELYTETEPVSSCAVRKGHAIMQSITLKTGYDLLKIRDRKRANADIRQNRPFCLVIAFPCSVWSNLINMTTRGDPVKLARLEKRRRYEKILVEYAASKAVEQVLSGNHFILENPATSAAWRLIGRLRRLVEKAKELDLYHVRVDQCAFGLRGAGGGLHYKPTSFLTLSKEVAAALDGFRCARNHPHEAIIGGAKVTRLAGHYPPLLAETLLEGIEREWSMLEINVIEELPDANGEGGDDDADDGGEDGPGGPSNEPGGGDDGNFMLDNPADQDEQIDDVVVPGDGNPTARDRKMAKHLHEAVAAGMDDMRTALASALEAVNNDVDGTGFSPSQMVLGRQPRVLGEAGPSDLRTRLAAHSMALETPSFSRLVAMREVAKLAMVRLHYSRALRAASVARARDQVGWDGFTVGDVVYFFREQKPTSKKMKLVQRRRLELKKWHGPGVLLAIEGKEMPNAAYVAYGGNVTKVATEHLRHASSLERLVASDWDAIVEDVINAVEDQHPDDQQEGDGLGEESYEPTEPPEEPPEVQPELHGETPTPAVVYPFPYPAMMPALVQAAPCSRDSQLSRQPHWLVLQKSRVERLSYLVMDFLVEAQTLEVDFVAVATFILFYLSKLMMVVTLRPDKSYLWKMGSLKLQLSLNLALFLKRPQLNMVAGLNKLKEL</sequence>
<evidence type="ECO:0000313" key="4">
    <source>
        <dbReference type="Proteomes" id="UP001642464"/>
    </source>
</evidence>
<dbReference type="Proteomes" id="UP001642464">
    <property type="component" value="Unassembled WGS sequence"/>
</dbReference>
<keyword evidence="2" id="KW-0472">Membrane</keyword>
<feature type="compositionally biased region" description="Gly residues" evidence="1">
    <location>
        <begin position="547"/>
        <end position="561"/>
    </location>
</feature>
<accession>A0ABP0IP15</accession>
<feature type="compositionally biased region" description="Acidic residues" evidence="1">
    <location>
        <begin position="536"/>
        <end position="546"/>
    </location>
</feature>
<keyword evidence="4" id="KW-1185">Reference proteome</keyword>
<keyword evidence="2" id="KW-0812">Transmembrane</keyword>
<evidence type="ECO:0000313" key="3">
    <source>
        <dbReference type="EMBL" id="CAK9004324.1"/>
    </source>
</evidence>
<gene>
    <name evidence="3" type="ORF">SCF082_LOCUS8126</name>
</gene>